<protein>
    <submittedName>
        <fullName evidence="6">FAD-dependent oxidoreductase</fullName>
    </submittedName>
</protein>
<keyword evidence="7" id="KW-1185">Reference proteome</keyword>
<dbReference type="AlphaFoldDB" id="A0A369T7V9"/>
<dbReference type="PANTHER" id="PTHR10961:SF46">
    <property type="entry name" value="PEROXISOMAL SARCOSINE OXIDASE"/>
    <property type="match status" value="1"/>
</dbReference>
<sequence>MQVAVAGAGVIGLSLARSLLQAGHEVTVYDRAEVPNPHASSVDRSRLIRYAYGRQAGYAGMVDDAYAAWDRLWAELGESHYVRTGTLVLAQPGATWARDSANALAAMGRPVEWLDPAEAEARYPLLDLTGVERAFYVPSGGVLHAERVVAALARRVRALGGTVREQCPVESVDTVSGRMVLADGTRGQADMLLLAPGPWAARLLPDLEQRLTPSRQVVTYGDIPPGTRAQWDAMPMVLDIGKDSGFYAVPPVLGEPLKVGDHSFSLQGDPDWDREPGADELRGIFESAGVRLKGFDAYRLRDGRTCFYTVAAEERFVVEQRGRAAVFAGFSGHGFKFGPLIGERFAEVAAGRRSFESFARWAEGEGG</sequence>
<gene>
    <name evidence="6" type="ORF">DRB17_15405</name>
</gene>
<proteinExistence type="predicted"/>
<dbReference type="GO" id="GO:0008115">
    <property type="term" value="F:sarcosine oxidase activity"/>
    <property type="evidence" value="ECO:0007669"/>
    <property type="project" value="TreeGrafter"/>
</dbReference>
<accession>A0A369T7V9</accession>
<evidence type="ECO:0000313" key="7">
    <source>
        <dbReference type="Proteomes" id="UP000253941"/>
    </source>
</evidence>
<dbReference type="Pfam" id="PF01266">
    <property type="entry name" value="DAO"/>
    <property type="match status" value="1"/>
</dbReference>
<reference evidence="6 7" key="1">
    <citation type="submission" date="2018-07" db="EMBL/GenBank/DDBJ databases">
        <title>Venubactetium sediminum gen. nov., sp. nov., isolated from a marine solar saltern.</title>
        <authorList>
            <person name="Wang S."/>
        </authorList>
    </citation>
    <scope>NUCLEOTIDE SEQUENCE [LARGE SCALE GENOMIC DNA]</scope>
    <source>
        <strain evidence="6 7">WD2A32</strain>
    </source>
</reference>
<dbReference type="Gene3D" id="3.50.50.60">
    <property type="entry name" value="FAD/NAD(P)-binding domain"/>
    <property type="match status" value="1"/>
</dbReference>
<dbReference type="Proteomes" id="UP000253941">
    <property type="component" value="Unassembled WGS sequence"/>
</dbReference>
<keyword evidence="4" id="KW-0560">Oxidoreductase</keyword>
<dbReference type="PANTHER" id="PTHR10961">
    <property type="entry name" value="PEROXISOMAL SARCOSINE OXIDASE"/>
    <property type="match status" value="1"/>
</dbReference>
<dbReference type="InterPro" id="IPR036188">
    <property type="entry name" value="FAD/NAD-bd_sf"/>
</dbReference>
<comment type="caution">
    <text evidence="6">The sequence shown here is derived from an EMBL/GenBank/DDBJ whole genome shotgun (WGS) entry which is preliminary data.</text>
</comment>
<evidence type="ECO:0000256" key="3">
    <source>
        <dbReference type="ARBA" id="ARBA00022827"/>
    </source>
</evidence>
<comment type="cofactor">
    <cofactor evidence="1">
        <name>FAD</name>
        <dbReference type="ChEBI" id="CHEBI:57692"/>
    </cofactor>
</comment>
<dbReference type="InterPro" id="IPR045170">
    <property type="entry name" value="MTOX"/>
</dbReference>
<name>A0A369T7V9_9PROT</name>
<evidence type="ECO:0000256" key="1">
    <source>
        <dbReference type="ARBA" id="ARBA00001974"/>
    </source>
</evidence>
<feature type="domain" description="FAD dependent oxidoreductase" evidence="5">
    <location>
        <begin position="3"/>
        <end position="347"/>
    </location>
</feature>
<dbReference type="Gene3D" id="3.30.9.10">
    <property type="entry name" value="D-Amino Acid Oxidase, subunit A, domain 2"/>
    <property type="match status" value="1"/>
</dbReference>
<keyword evidence="3" id="KW-0274">FAD</keyword>
<dbReference type="InterPro" id="IPR006076">
    <property type="entry name" value="FAD-dep_OxRdtase"/>
</dbReference>
<evidence type="ECO:0000313" key="6">
    <source>
        <dbReference type="EMBL" id="RDD60972.1"/>
    </source>
</evidence>
<dbReference type="EMBL" id="QPMH01000017">
    <property type="protein sequence ID" value="RDD60972.1"/>
    <property type="molecule type" value="Genomic_DNA"/>
</dbReference>
<dbReference type="SUPFAM" id="SSF51905">
    <property type="entry name" value="FAD/NAD(P)-binding domain"/>
    <property type="match status" value="1"/>
</dbReference>
<evidence type="ECO:0000256" key="4">
    <source>
        <dbReference type="ARBA" id="ARBA00023002"/>
    </source>
</evidence>
<keyword evidence="2" id="KW-0285">Flavoprotein</keyword>
<evidence type="ECO:0000256" key="2">
    <source>
        <dbReference type="ARBA" id="ARBA00022630"/>
    </source>
</evidence>
<evidence type="ECO:0000259" key="5">
    <source>
        <dbReference type="Pfam" id="PF01266"/>
    </source>
</evidence>
<organism evidence="6 7">
    <name type="scientific">Ferruginivarius sediminum</name>
    <dbReference type="NCBI Taxonomy" id="2661937"/>
    <lineage>
        <taxon>Bacteria</taxon>
        <taxon>Pseudomonadati</taxon>
        <taxon>Pseudomonadota</taxon>
        <taxon>Alphaproteobacteria</taxon>
        <taxon>Rhodospirillales</taxon>
        <taxon>Rhodospirillaceae</taxon>
        <taxon>Ferruginivarius</taxon>
    </lineage>
</organism>
<dbReference type="SUPFAM" id="SSF54373">
    <property type="entry name" value="FAD-linked reductases, C-terminal domain"/>
    <property type="match status" value="1"/>
</dbReference>
<dbReference type="RefSeq" id="WP_114583111.1">
    <property type="nucleotide sequence ID" value="NZ_QPMH01000017.1"/>
</dbReference>
<dbReference type="GO" id="GO:0050660">
    <property type="term" value="F:flavin adenine dinucleotide binding"/>
    <property type="evidence" value="ECO:0007669"/>
    <property type="project" value="InterPro"/>
</dbReference>